<accession>A0AC34PZZ7</accession>
<name>A0AC34PZZ7_9BILA</name>
<dbReference type="WBParaSite" id="JU765_v2.g11644.t1">
    <property type="protein sequence ID" value="JU765_v2.g11644.t1"/>
    <property type="gene ID" value="JU765_v2.g11644"/>
</dbReference>
<reference evidence="2" key="1">
    <citation type="submission" date="2022-11" db="UniProtKB">
        <authorList>
            <consortium name="WormBaseParasite"/>
        </authorList>
    </citation>
    <scope>IDENTIFICATION</scope>
</reference>
<evidence type="ECO:0000313" key="2">
    <source>
        <dbReference type="WBParaSite" id="JU765_v2.g11644.t1"/>
    </source>
</evidence>
<dbReference type="Proteomes" id="UP000887576">
    <property type="component" value="Unplaced"/>
</dbReference>
<sequence>MDSVDTVTKLLIITSGLALPLGILAAICSFLQTRKSHLNLRILDFVLCMCYVSLPLFALLIFAADCFGSLKGLIFNLYTQIPLIIRYTGIGICIERGLATMFAKTYENDPRFWIIDPIILLFVVVMSSFEKLVIVWCNQSPFAIYGFNLVVNIIYFLSAHKLFIVNMKKTMEIEKFNLSRKFQNVENVKMLKLFKCQAFIDVGGGLSATIIGLLIGRLNDPMTAAKTFYLIYDGYIIFTACHWIYRQTPKKLCHLFRINNKVHEFPQRLGMKSKVLTVKTVLGKEIQADATIDGHFEHLKNSWNKM</sequence>
<evidence type="ECO:0000313" key="1">
    <source>
        <dbReference type="Proteomes" id="UP000887576"/>
    </source>
</evidence>
<organism evidence="1 2">
    <name type="scientific">Panagrolaimus sp. JU765</name>
    <dbReference type="NCBI Taxonomy" id="591449"/>
    <lineage>
        <taxon>Eukaryota</taxon>
        <taxon>Metazoa</taxon>
        <taxon>Ecdysozoa</taxon>
        <taxon>Nematoda</taxon>
        <taxon>Chromadorea</taxon>
        <taxon>Rhabditida</taxon>
        <taxon>Tylenchina</taxon>
        <taxon>Panagrolaimomorpha</taxon>
        <taxon>Panagrolaimoidea</taxon>
        <taxon>Panagrolaimidae</taxon>
        <taxon>Panagrolaimus</taxon>
    </lineage>
</organism>
<protein>
    <submittedName>
        <fullName evidence="2">Gustatory receptor</fullName>
    </submittedName>
</protein>
<proteinExistence type="predicted"/>